<dbReference type="AlphaFoldDB" id="X0XKS1"/>
<dbReference type="EMBL" id="BARS01047060">
    <property type="protein sequence ID" value="GAG35927.1"/>
    <property type="molecule type" value="Genomic_DNA"/>
</dbReference>
<protein>
    <recommendedName>
        <fullName evidence="2">NADH-ubiquinone oxidoreductase 51kDa subunit FMN-binding domain-containing protein</fullName>
    </recommendedName>
</protein>
<evidence type="ECO:0008006" key="2">
    <source>
        <dbReference type="Google" id="ProtNLM"/>
    </source>
</evidence>
<feature type="non-terminal residue" evidence="1">
    <location>
        <position position="95"/>
    </location>
</feature>
<name>X0XKS1_9ZZZZ</name>
<dbReference type="SUPFAM" id="SSF52833">
    <property type="entry name" value="Thioredoxin-like"/>
    <property type="match status" value="1"/>
</dbReference>
<comment type="caution">
    <text evidence="1">The sequence shown here is derived from an EMBL/GenBank/DDBJ whole genome shotgun (WGS) entry which is preliminary data.</text>
</comment>
<organism evidence="1">
    <name type="scientific">marine sediment metagenome</name>
    <dbReference type="NCBI Taxonomy" id="412755"/>
    <lineage>
        <taxon>unclassified sequences</taxon>
        <taxon>metagenomes</taxon>
        <taxon>ecological metagenomes</taxon>
    </lineage>
</organism>
<dbReference type="CDD" id="cd02980">
    <property type="entry name" value="TRX_Fd_family"/>
    <property type="match status" value="1"/>
</dbReference>
<proteinExistence type="predicted"/>
<dbReference type="InterPro" id="IPR036249">
    <property type="entry name" value="Thioredoxin-like_sf"/>
</dbReference>
<reference evidence="1" key="1">
    <citation type="journal article" date="2014" name="Front. Microbiol.">
        <title>High frequency of phylogenetically diverse reductive dehalogenase-homologous genes in deep subseafloor sedimentary metagenomes.</title>
        <authorList>
            <person name="Kawai M."/>
            <person name="Futagami T."/>
            <person name="Toyoda A."/>
            <person name="Takaki Y."/>
            <person name="Nishi S."/>
            <person name="Hori S."/>
            <person name="Arai W."/>
            <person name="Tsubouchi T."/>
            <person name="Morono Y."/>
            <person name="Uchiyama I."/>
            <person name="Ito T."/>
            <person name="Fujiyama A."/>
            <person name="Inagaki F."/>
            <person name="Takami H."/>
        </authorList>
    </citation>
    <scope>NUCLEOTIDE SEQUENCE</scope>
    <source>
        <strain evidence="1">Expedition CK06-06</strain>
    </source>
</reference>
<evidence type="ECO:0000313" key="1">
    <source>
        <dbReference type="EMBL" id="GAG35927.1"/>
    </source>
</evidence>
<accession>X0XKS1</accession>
<sequence>MSQAYLSLKQRALEHQHLLGSKPRVRVGTAMCGLAAGARAVVEAFRRELEAQRIDGLVSEVGCLGLCYAEPLVDIQTSVGSRVLYHNVTPDQVPS</sequence>
<gene>
    <name evidence="1" type="ORF">S01H1_70741</name>
</gene>
<dbReference type="Gene3D" id="3.40.30.10">
    <property type="entry name" value="Glutaredoxin"/>
    <property type="match status" value="1"/>
</dbReference>